<evidence type="ECO:0000256" key="10">
    <source>
        <dbReference type="ARBA" id="ARBA00023136"/>
    </source>
</evidence>
<evidence type="ECO:0000256" key="1">
    <source>
        <dbReference type="ARBA" id="ARBA00004370"/>
    </source>
</evidence>
<evidence type="ECO:0000256" key="4">
    <source>
        <dbReference type="ARBA" id="ARBA00022692"/>
    </source>
</evidence>
<dbReference type="PANTHER" id="PTHR24282">
    <property type="entry name" value="CYTOCHROME P450 FAMILY MEMBER"/>
    <property type="match status" value="1"/>
</dbReference>
<evidence type="ECO:0000256" key="7">
    <source>
        <dbReference type="ARBA" id="ARBA00023002"/>
    </source>
</evidence>
<evidence type="ECO:0000256" key="6">
    <source>
        <dbReference type="ARBA" id="ARBA00022989"/>
    </source>
</evidence>
<evidence type="ECO:0000256" key="2">
    <source>
        <dbReference type="ARBA" id="ARBA00010617"/>
    </source>
</evidence>
<dbReference type="Pfam" id="PF00067">
    <property type="entry name" value="p450"/>
    <property type="match status" value="1"/>
</dbReference>
<dbReference type="AlphaFoldDB" id="A0A5J5AW06"/>
<evidence type="ECO:0008006" key="16">
    <source>
        <dbReference type="Google" id="ProtNLM"/>
    </source>
</evidence>
<dbReference type="PANTHER" id="PTHR24282:SF196">
    <property type="entry name" value="CYTOCHROME P450 714C2"/>
    <property type="match status" value="1"/>
</dbReference>
<dbReference type="PRINTS" id="PR00463">
    <property type="entry name" value="EP450I"/>
</dbReference>
<dbReference type="GO" id="GO:0005506">
    <property type="term" value="F:iron ion binding"/>
    <property type="evidence" value="ECO:0007669"/>
    <property type="project" value="InterPro"/>
</dbReference>
<evidence type="ECO:0000313" key="15">
    <source>
        <dbReference type="Proteomes" id="UP000325577"/>
    </source>
</evidence>
<gene>
    <name evidence="14" type="ORF">F0562_032025</name>
</gene>
<name>A0A5J5AW06_9ASTE</name>
<evidence type="ECO:0000256" key="8">
    <source>
        <dbReference type="ARBA" id="ARBA00023004"/>
    </source>
</evidence>
<evidence type="ECO:0000313" key="14">
    <source>
        <dbReference type="EMBL" id="KAA8534508.1"/>
    </source>
</evidence>
<dbReference type="Gene3D" id="1.10.630.10">
    <property type="entry name" value="Cytochrome P450"/>
    <property type="match status" value="1"/>
</dbReference>
<keyword evidence="4 13" id="KW-0812">Transmembrane</keyword>
<dbReference type="SUPFAM" id="SSF48264">
    <property type="entry name" value="Cytochrome P450"/>
    <property type="match status" value="1"/>
</dbReference>
<organism evidence="14 15">
    <name type="scientific">Nyssa sinensis</name>
    <dbReference type="NCBI Taxonomy" id="561372"/>
    <lineage>
        <taxon>Eukaryota</taxon>
        <taxon>Viridiplantae</taxon>
        <taxon>Streptophyta</taxon>
        <taxon>Embryophyta</taxon>
        <taxon>Tracheophyta</taxon>
        <taxon>Spermatophyta</taxon>
        <taxon>Magnoliopsida</taxon>
        <taxon>eudicotyledons</taxon>
        <taxon>Gunneridae</taxon>
        <taxon>Pentapetalae</taxon>
        <taxon>asterids</taxon>
        <taxon>Cornales</taxon>
        <taxon>Nyssaceae</taxon>
        <taxon>Nyssa</taxon>
    </lineage>
</organism>
<dbReference type="GO" id="GO:0020037">
    <property type="term" value="F:heme binding"/>
    <property type="evidence" value="ECO:0007669"/>
    <property type="project" value="InterPro"/>
</dbReference>
<evidence type="ECO:0000256" key="9">
    <source>
        <dbReference type="ARBA" id="ARBA00023033"/>
    </source>
</evidence>
<dbReference type="GO" id="GO:0004497">
    <property type="term" value="F:monooxygenase activity"/>
    <property type="evidence" value="ECO:0007669"/>
    <property type="project" value="UniProtKB-KW"/>
</dbReference>
<evidence type="ECO:0000256" key="12">
    <source>
        <dbReference type="RuleBase" id="RU000461"/>
    </source>
</evidence>
<dbReference type="InterPro" id="IPR017972">
    <property type="entry name" value="Cyt_P450_CS"/>
</dbReference>
<dbReference type="EMBL" id="CM018041">
    <property type="protein sequence ID" value="KAA8534508.1"/>
    <property type="molecule type" value="Genomic_DNA"/>
</dbReference>
<dbReference type="OrthoDB" id="1470350at2759"/>
<feature type="binding site" description="axial binding residue" evidence="11">
    <location>
        <position position="462"/>
    </location>
    <ligand>
        <name>heme</name>
        <dbReference type="ChEBI" id="CHEBI:30413"/>
    </ligand>
    <ligandPart>
        <name>Fe</name>
        <dbReference type="ChEBI" id="CHEBI:18248"/>
    </ligandPart>
</feature>
<keyword evidence="3 11" id="KW-0349">Heme</keyword>
<comment type="subcellular location">
    <subcellularLocation>
        <location evidence="1">Membrane</location>
    </subcellularLocation>
</comment>
<dbReference type="GO" id="GO:0016705">
    <property type="term" value="F:oxidoreductase activity, acting on paired donors, with incorporation or reduction of molecular oxygen"/>
    <property type="evidence" value="ECO:0007669"/>
    <property type="project" value="InterPro"/>
</dbReference>
<evidence type="ECO:0000256" key="3">
    <source>
        <dbReference type="ARBA" id="ARBA00022617"/>
    </source>
</evidence>
<dbReference type="InterPro" id="IPR002401">
    <property type="entry name" value="Cyt_P450_E_grp-I"/>
</dbReference>
<proteinExistence type="inferred from homology"/>
<keyword evidence="10 13" id="KW-0472">Membrane</keyword>
<keyword evidence="9 12" id="KW-0503">Monooxygenase</keyword>
<keyword evidence="7 12" id="KW-0560">Oxidoreductase</keyword>
<evidence type="ECO:0000256" key="5">
    <source>
        <dbReference type="ARBA" id="ARBA00022723"/>
    </source>
</evidence>
<dbReference type="InterPro" id="IPR050665">
    <property type="entry name" value="Cytochrome_P450_Monooxygen"/>
</dbReference>
<reference evidence="14 15" key="1">
    <citation type="submission" date="2019-09" db="EMBL/GenBank/DDBJ databases">
        <title>A chromosome-level genome assembly of the Chinese tupelo Nyssa sinensis.</title>
        <authorList>
            <person name="Yang X."/>
            <person name="Kang M."/>
            <person name="Yang Y."/>
            <person name="Xiong H."/>
            <person name="Wang M."/>
            <person name="Zhang Z."/>
            <person name="Wang Z."/>
            <person name="Wu H."/>
            <person name="Ma T."/>
            <person name="Liu J."/>
            <person name="Xi Z."/>
        </authorList>
    </citation>
    <scope>NUCLEOTIDE SEQUENCE [LARGE SCALE GENOMIC DNA]</scope>
    <source>
        <strain evidence="14">J267</strain>
        <tissue evidence="14">Leaf</tissue>
    </source>
</reference>
<accession>A0A5J5AW06</accession>
<keyword evidence="15" id="KW-1185">Reference proteome</keyword>
<comment type="similarity">
    <text evidence="2 12">Belongs to the cytochrome P450 family.</text>
</comment>
<keyword evidence="5 11" id="KW-0479">Metal-binding</keyword>
<keyword evidence="6 13" id="KW-1133">Transmembrane helix</keyword>
<dbReference type="Proteomes" id="UP000325577">
    <property type="component" value="Linkage Group LG18"/>
</dbReference>
<evidence type="ECO:0000256" key="11">
    <source>
        <dbReference type="PIRSR" id="PIRSR602401-1"/>
    </source>
</evidence>
<dbReference type="InterPro" id="IPR036396">
    <property type="entry name" value="Cyt_P450_sf"/>
</dbReference>
<keyword evidence="8 11" id="KW-0408">Iron</keyword>
<dbReference type="InterPro" id="IPR001128">
    <property type="entry name" value="Cyt_P450"/>
</dbReference>
<dbReference type="PROSITE" id="PS00086">
    <property type="entry name" value="CYTOCHROME_P450"/>
    <property type="match status" value="1"/>
</dbReference>
<evidence type="ECO:0000256" key="13">
    <source>
        <dbReference type="SAM" id="Phobius"/>
    </source>
</evidence>
<dbReference type="PRINTS" id="PR00385">
    <property type="entry name" value="P450"/>
</dbReference>
<sequence>MELQALLLIKIVVTIALVGFVSLLIHLYNVLVLKPEKLRSKLRKQGISGPPPSLLLGNIRDMKKTQSTITKEEDKLITHNCSSILFPYFDEWRNQYGSIFMFSLGNIQLLYMNHLDVVKEISTCTSMDLGKPSYQHKQLGPLLGQGILTSNGAIWAHQRKILAPEFYVERIKGMMNIMAESAVTLLNSWNDRIENEGGVADIKIDDYMRSFSGDVISRACFGSSYAQGEEIFLKLRALQEALSKKSWSRGIPGMRYLPTASNRRTWRLEKEVHALILKVVKERGEASSKEDLLQMILEGATSSDLSQQAMDRFIVDNCKNIYLAGYETTAVSVTWTLMLLASNPEWQARVRAEVLEVCGGQLPNADMLRKMKMLTMVIHESLRLYPPVPVVSREALQDMKFGNIHVPKGVNVWTLLVTLHQDPDIWGPDANEFNPERFANGVTGACNLPHVYMPFGVGPRTCLGQNFAIAELKILLALIVSNFSFSLSPKYRHCPALRLVIEPEHGVNLLVRRM</sequence>
<protein>
    <recommendedName>
        <fullName evidence="16">Cytochrome P450 714C2-like</fullName>
    </recommendedName>
</protein>
<feature type="transmembrane region" description="Helical" evidence="13">
    <location>
        <begin position="6"/>
        <end position="33"/>
    </location>
</feature>
<dbReference type="GO" id="GO:0016020">
    <property type="term" value="C:membrane"/>
    <property type="evidence" value="ECO:0007669"/>
    <property type="project" value="UniProtKB-SubCell"/>
</dbReference>
<comment type="cofactor">
    <cofactor evidence="11">
        <name>heme</name>
        <dbReference type="ChEBI" id="CHEBI:30413"/>
    </cofactor>
</comment>